<protein>
    <recommendedName>
        <fullName evidence="5">DUF3068 domain-containing protein</fullName>
    </recommendedName>
</protein>
<reference evidence="3" key="1">
    <citation type="submission" date="2021-01" db="EMBL/GenBank/DDBJ databases">
        <title>Whole genome shotgun sequence of Actinoplanes rishiriensis NBRC 108556.</title>
        <authorList>
            <person name="Komaki H."/>
            <person name="Tamura T."/>
        </authorList>
    </citation>
    <scope>NUCLEOTIDE SEQUENCE</scope>
    <source>
        <strain evidence="3">NBRC 108556</strain>
    </source>
</reference>
<dbReference type="EMBL" id="BOMV01000012">
    <property type="protein sequence ID" value="GIE94366.1"/>
    <property type="molecule type" value="Genomic_DNA"/>
</dbReference>
<evidence type="ECO:0000256" key="2">
    <source>
        <dbReference type="SAM" id="Phobius"/>
    </source>
</evidence>
<keyword evidence="2" id="KW-0472">Membrane</keyword>
<evidence type="ECO:0000256" key="1">
    <source>
        <dbReference type="SAM" id="MobiDB-lite"/>
    </source>
</evidence>
<keyword evidence="2" id="KW-1133">Transmembrane helix</keyword>
<name>A0A919JSI4_9ACTN</name>
<keyword evidence="4" id="KW-1185">Reference proteome</keyword>
<dbReference type="Proteomes" id="UP000636960">
    <property type="component" value="Unassembled WGS sequence"/>
</dbReference>
<dbReference type="RefSeq" id="WP_203780675.1">
    <property type="nucleotide sequence ID" value="NZ_BOMV01000012.1"/>
</dbReference>
<dbReference type="InterPro" id="IPR021424">
    <property type="entry name" value="PorA"/>
</dbReference>
<organism evidence="3 4">
    <name type="scientific">Paractinoplanes rishiriensis</name>
    <dbReference type="NCBI Taxonomy" id="1050105"/>
    <lineage>
        <taxon>Bacteria</taxon>
        <taxon>Bacillati</taxon>
        <taxon>Actinomycetota</taxon>
        <taxon>Actinomycetes</taxon>
        <taxon>Micromonosporales</taxon>
        <taxon>Micromonosporaceae</taxon>
        <taxon>Paractinoplanes</taxon>
    </lineage>
</organism>
<accession>A0A919JSI4</accession>
<feature type="compositionally biased region" description="Low complexity" evidence="1">
    <location>
        <begin position="338"/>
        <end position="351"/>
    </location>
</feature>
<keyword evidence="2" id="KW-0812">Transmembrane</keyword>
<feature type="transmembrane region" description="Helical" evidence="2">
    <location>
        <begin position="305"/>
        <end position="326"/>
    </location>
</feature>
<dbReference type="Pfam" id="PF11271">
    <property type="entry name" value="PorA"/>
    <property type="match status" value="1"/>
</dbReference>
<comment type="caution">
    <text evidence="3">The sequence shown here is derived from an EMBL/GenBank/DDBJ whole genome shotgun (WGS) entry which is preliminary data.</text>
</comment>
<gene>
    <name evidence="3" type="ORF">Ari01nite_18310</name>
</gene>
<dbReference type="AlphaFoldDB" id="A0A919JSI4"/>
<evidence type="ECO:0000313" key="3">
    <source>
        <dbReference type="EMBL" id="GIE94366.1"/>
    </source>
</evidence>
<proteinExistence type="predicted"/>
<sequence length="351" mass="37769">MKRRIAGAALFGLGLLSLIVAAALAWVIVPAQKQVPYDLQPPDVVVEASNATFAQATTLPDGEVEVAVQQGGLRNQTGIKPDYQAAADLTGDLAGKTLIWNVYQATDRVEDGSPVNRAESRIALDRVSGAAVPWSGQCHNDMKEVKTENVGCIPGNVNFTGQLYLFPFDTEKKTYQYWDSGLGAALPMGFAAEEEYNGLPTYRFQQDVPSQTMPMDAELVEGLLGFLAPGAHSGSVSYQASRTIWVEPQTGAIIGYQEKQHRELVPDVGTPVVLFDASFQYDEKTKAAVLAEAEHGRNLLNMLGLYVPIGLAVLGLILVVLGVVVARRKPRGEEHQPAHAAEPEPTAVPHA</sequence>
<evidence type="ECO:0000313" key="4">
    <source>
        <dbReference type="Proteomes" id="UP000636960"/>
    </source>
</evidence>
<feature type="region of interest" description="Disordered" evidence="1">
    <location>
        <begin position="332"/>
        <end position="351"/>
    </location>
</feature>
<evidence type="ECO:0008006" key="5">
    <source>
        <dbReference type="Google" id="ProtNLM"/>
    </source>
</evidence>